<keyword evidence="2" id="KW-1185">Reference proteome</keyword>
<dbReference type="EMBL" id="CASHTH010003373">
    <property type="protein sequence ID" value="CAI8044101.1"/>
    <property type="molecule type" value="Genomic_DNA"/>
</dbReference>
<dbReference type="AlphaFoldDB" id="A0AA35TAZ2"/>
<evidence type="ECO:0000313" key="1">
    <source>
        <dbReference type="EMBL" id="CAI8044101.1"/>
    </source>
</evidence>
<dbReference type="Proteomes" id="UP001174909">
    <property type="component" value="Unassembled WGS sequence"/>
</dbReference>
<sequence length="32" mass="3505">MAGDIIHCPTLQETATLAFLEFMPFGSISHII</sequence>
<comment type="caution">
    <text evidence="1">The sequence shown here is derived from an EMBL/GenBank/DDBJ whole genome shotgun (WGS) entry which is preliminary data.</text>
</comment>
<proteinExistence type="predicted"/>
<name>A0AA35TAZ2_GEOBA</name>
<reference evidence="1" key="1">
    <citation type="submission" date="2023-03" db="EMBL/GenBank/DDBJ databases">
        <authorList>
            <person name="Steffen K."/>
            <person name="Cardenas P."/>
        </authorList>
    </citation>
    <scope>NUCLEOTIDE SEQUENCE</scope>
</reference>
<organism evidence="1 2">
    <name type="scientific">Geodia barretti</name>
    <name type="common">Barrett's horny sponge</name>
    <dbReference type="NCBI Taxonomy" id="519541"/>
    <lineage>
        <taxon>Eukaryota</taxon>
        <taxon>Metazoa</taxon>
        <taxon>Porifera</taxon>
        <taxon>Demospongiae</taxon>
        <taxon>Heteroscleromorpha</taxon>
        <taxon>Tetractinellida</taxon>
        <taxon>Astrophorina</taxon>
        <taxon>Geodiidae</taxon>
        <taxon>Geodia</taxon>
    </lineage>
</organism>
<accession>A0AA35TAZ2</accession>
<evidence type="ECO:0000313" key="2">
    <source>
        <dbReference type="Proteomes" id="UP001174909"/>
    </source>
</evidence>
<protein>
    <submittedName>
        <fullName evidence="1">Uncharacterized protein</fullName>
    </submittedName>
</protein>
<gene>
    <name evidence="1" type="ORF">GBAR_LOCUS24483</name>
</gene>